<protein>
    <submittedName>
        <fullName evidence="1">Uncharacterized protein</fullName>
    </submittedName>
</protein>
<dbReference type="EMBL" id="MN739662">
    <property type="protein sequence ID" value="QHT19147.1"/>
    <property type="molecule type" value="Genomic_DNA"/>
</dbReference>
<reference evidence="1" key="1">
    <citation type="journal article" date="2020" name="Nature">
        <title>Giant virus diversity and host interactions through global metagenomics.</title>
        <authorList>
            <person name="Schulz F."/>
            <person name="Roux S."/>
            <person name="Paez-Espino D."/>
            <person name="Jungbluth S."/>
            <person name="Walsh D.A."/>
            <person name="Denef V.J."/>
            <person name="McMahon K.D."/>
            <person name="Konstantinidis K.T."/>
            <person name="Eloe-Fadrosh E.A."/>
            <person name="Kyrpides N.C."/>
            <person name="Woyke T."/>
        </authorList>
    </citation>
    <scope>NUCLEOTIDE SEQUENCE</scope>
    <source>
        <strain evidence="1">GVMAG-M-3300023174-49</strain>
    </source>
</reference>
<proteinExistence type="predicted"/>
<name>A0A6C0DR72_9ZZZZ</name>
<sequence length="94" mass="10845">MDKIQLLKGRRCKRDMNSVHIYENNKNNFDSLVNRFPQKNTFVCEKDIGNSPVCSQNYTKPEVHLKPIATSRLLAIDGVDGILEINIEKRTKIE</sequence>
<accession>A0A6C0DR72</accession>
<evidence type="ECO:0000313" key="1">
    <source>
        <dbReference type="EMBL" id="QHT19147.1"/>
    </source>
</evidence>
<organism evidence="1">
    <name type="scientific">viral metagenome</name>
    <dbReference type="NCBI Taxonomy" id="1070528"/>
    <lineage>
        <taxon>unclassified sequences</taxon>
        <taxon>metagenomes</taxon>
        <taxon>organismal metagenomes</taxon>
    </lineage>
</organism>
<dbReference type="AlphaFoldDB" id="A0A6C0DR72"/>